<keyword evidence="3" id="KW-1185">Reference proteome</keyword>
<proteinExistence type="predicted"/>
<dbReference type="AlphaFoldDB" id="A0A4R6RNN2"/>
<dbReference type="Gene3D" id="1.25.40.10">
    <property type="entry name" value="Tetratricopeptide repeat domain"/>
    <property type="match status" value="1"/>
</dbReference>
<organism evidence="2 3">
    <name type="scientific">Aquabacterium commune</name>
    <dbReference type="NCBI Taxonomy" id="70586"/>
    <lineage>
        <taxon>Bacteria</taxon>
        <taxon>Pseudomonadati</taxon>
        <taxon>Pseudomonadota</taxon>
        <taxon>Betaproteobacteria</taxon>
        <taxon>Burkholderiales</taxon>
        <taxon>Aquabacterium</taxon>
    </lineage>
</organism>
<dbReference type="InterPro" id="IPR011990">
    <property type="entry name" value="TPR-like_helical_dom_sf"/>
</dbReference>
<evidence type="ECO:0000313" key="3">
    <source>
        <dbReference type="Proteomes" id="UP000294593"/>
    </source>
</evidence>
<dbReference type="SMART" id="SM00028">
    <property type="entry name" value="TPR"/>
    <property type="match status" value="2"/>
</dbReference>
<protein>
    <submittedName>
        <fullName evidence="2">Flp pilus assembly protein TadD</fullName>
    </submittedName>
</protein>
<gene>
    <name evidence="2" type="ORF">EV672_101497</name>
</gene>
<accession>A0A4R6RNN2</accession>
<sequence>MTHRLPPPLRARCLLAGWPTLALTWVLPWTMVACAPIGPRQHDAPVDPAVCSAGLGPAENTRLAAIEQVLRDGKPYAALAQLDAMRSEAPGVQLVRADALRRIDRPHEAAALYQQLLSGCQSAQAHHGLGLLLANQGKLSEGLTHLQAARTAAPTDVRVRNDLGYALLLANRPDEARFELLTVLDLSPREPRASRNLVLLTMREGRPEKARELAASLGLDAATLERLGQQASQSQAAPPLPEPAPTLVAPPLPANAANIVKEPARP</sequence>
<name>A0A4R6RNN2_9BURK</name>
<feature type="region of interest" description="Disordered" evidence="1">
    <location>
        <begin position="227"/>
        <end position="266"/>
    </location>
</feature>
<feature type="compositionally biased region" description="Low complexity" evidence="1">
    <location>
        <begin position="227"/>
        <end position="237"/>
    </location>
</feature>
<dbReference type="EMBL" id="SNXW01000001">
    <property type="protein sequence ID" value="TDP88351.1"/>
    <property type="molecule type" value="Genomic_DNA"/>
</dbReference>
<dbReference type="RefSeq" id="WP_133605971.1">
    <property type="nucleotide sequence ID" value="NZ_SNXW01000001.1"/>
</dbReference>
<evidence type="ECO:0000313" key="2">
    <source>
        <dbReference type="EMBL" id="TDP88351.1"/>
    </source>
</evidence>
<reference evidence="2 3" key="1">
    <citation type="submission" date="2019-03" db="EMBL/GenBank/DDBJ databases">
        <title>Genomic Encyclopedia of Type Strains, Phase IV (KMG-IV): sequencing the most valuable type-strain genomes for metagenomic binning, comparative biology and taxonomic classification.</title>
        <authorList>
            <person name="Goeker M."/>
        </authorList>
    </citation>
    <scope>NUCLEOTIDE SEQUENCE [LARGE SCALE GENOMIC DNA]</scope>
    <source>
        <strain evidence="2 3">DSM 11901</strain>
    </source>
</reference>
<dbReference type="SUPFAM" id="SSF48452">
    <property type="entry name" value="TPR-like"/>
    <property type="match status" value="1"/>
</dbReference>
<dbReference type="Pfam" id="PF14559">
    <property type="entry name" value="TPR_19"/>
    <property type="match status" value="1"/>
</dbReference>
<dbReference type="OrthoDB" id="8535852at2"/>
<comment type="caution">
    <text evidence="2">The sequence shown here is derived from an EMBL/GenBank/DDBJ whole genome shotgun (WGS) entry which is preliminary data.</text>
</comment>
<dbReference type="InterPro" id="IPR019734">
    <property type="entry name" value="TPR_rpt"/>
</dbReference>
<evidence type="ECO:0000256" key="1">
    <source>
        <dbReference type="SAM" id="MobiDB-lite"/>
    </source>
</evidence>
<dbReference type="Proteomes" id="UP000294593">
    <property type="component" value="Unassembled WGS sequence"/>
</dbReference>
<feature type="compositionally biased region" description="Pro residues" evidence="1">
    <location>
        <begin position="238"/>
        <end position="253"/>
    </location>
</feature>
<dbReference type="PROSITE" id="PS51257">
    <property type="entry name" value="PROKAR_LIPOPROTEIN"/>
    <property type="match status" value="1"/>
</dbReference>